<dbReference type="InterPro" id="IPR015424">
    <property type="entry name" value="PyrdxlP-dep_Trfase"/>
</dbReference>
<comment type="caution">
    <text evidence="2">The sequence shown here is derived from an EMBL/GenBank/DDBJ whole genome shotgun (WGS) entry which is preliminary data.</text>
</comment>
<feature type="domain" description="Aminotransferase class V" evidence="1">
    <location>
        <begin position="22"/>
        <end position="398"/>
    </location>
</feature>
<dbReference type="Gene3D" id="3.90.1150.10">
    <property type="entry name" value="Aspartate Aminotransferase, domain 1"/>
    <property type="match status" value="1"/>
</dbReference>
<evidence type="ECO:0000313" key="2">
    <source>
        <dbReference type="EMBL" id="PVZ09505.1"/>
    </source>
</evidence>
<keyword evidence="3" id="KW-1185">Reference proteome</keyword>
<protein>
    <submittedName>
        <fullName evidence="2">Cysteine desulfurase family protein (TIGR01976 family)</fullName>
    </submittedName>
</protein>
<dbReference type="InterPro" id="IPR011340">
    <property type="entry name" value="Cys_dSase-rel"/>
</dbReference>
<dbReference type="NCBIfam" id="TIGR01976">
    <property type="entry name" value="am_tr_V_VC1184"/>
    <property type="match status" value="1"/>
</dbReference>
<dbReference type="Pfam" id="PF00266">
    <property type="entry name" value="Aminotran_5"/>
    <property type="match status" value="1"/>
</dbReference>
<dbReference type="InterPro" id="IPR000192">
    <property type="entry name" value="Aminotrans_V_dom"/>
</dbReference>
<evidence type="ECO:0000313" key="3">
    <source>
        <dbReference type="Proteomes" id="UP000245639"/>
    </source>
</evidence>
<dbReference type="InterPro" id="IPR015421">
    <property type="entry name" value="PyrdxlP-dep_Trfase_major"/>
</dbReference>
<proteinExistence type="predicted"/>
<organism evidence="2 3">
    <name type="scientific">Actinomycetospora cinnamomea</name>
    <dbReference type="NCBI Taxonomy" id="663609"/>
    <lineage>
        <taxon>Bacteria</taxon>
        <taxon>Bacillati</taxon>
        <taxon>Actinomycetota</taxon>
        <taxon>Actinomycetes</taxon>
        <taxon>Pseudonocardiales</taxon>
        <taxon>Pseudonocardiaceae</taxon>
        <taxon>Actinomycetospora</taxon>
    </lineage>
</organism>
<dbReference type="PANTHER" id="PTHR43586">
    <property type="entry name" value="CYSTEINE DESULFURASE"/>
    <property type="match status" value="1"/>
</dbReference>
<dbReference type="SUPFAM" id="SSF53383">
    <property type="entry name" value="PLP-dependent transferases"/>
    <property type="match status" value="1"/>
</dbReference>
<reference evidence="2 3" key="1">
    <citation type="submission" date="2018-04" db="EMBL/GenBank/DDBJ databases">
        <title>Genomic Encyclopedia of Type Strains, Phase IV (KMG-IV): sequencing the most valuable type-strain genomes for metagenomic binning, comparative biology and taxonomic classification.</title>
        <authorList>
            <person name="Goeker M."/>
        </authorList>
    </citation>
    <scope>NUCLEOTIDE SEQUENCE [LARGE SCALE GENOMIC DNA]</scope>
    <source>
        <strain evidence="2 3">DSM 45771</strain>
    </source>
</reference>
<dbReference type="RefSeq" id="WP_116708835.1">
    <property type="nucleotide sequence ID" value="NZ_QEKW01000006.1"/>
</dbReference>
<evidence type="ECO:0000259" key="1">
    <source>
        <dbReference type="Pfam" id="PF00266"/>
    </source>
</evidence>
<dbReference type="Proteomes" id="UP000245639">
    <property type="component" value="Unassembled WGS sequence"/>
</dbReference>
<dbReference type="EMBL" id="QEKW01000006">
    <property type="protein sequence ID" value="PVZ09505.1"/>
    <property type="molecule type" value="Genomic_DNA"/>
</dbReference>
<dbReference type="InterPro" id="IPR015422">
    <property type="entry name" value="PyrdxlP-dep_Trfase_small"/>
</dbReference>
<dbReference type="OrthoDB" id="7592443at2"/>
<accession>A0A2U1FBE3</accession>
<dbReference type="PANTHER" id="PTHR43586:SF21">
    <property type="entry name" value="PYRIDOXAL PHOSPHATE (PLP)-DEPENDENT ASPARTATE AMINOTRANSFERASE SUPERFAMILY"/>
    <property type="match status" value="1"/>
</dbReference>
<gene>
    <name evidence="2" type="ORF">C8D89_106169</name>
</gene>
<sequence>MSFDVARVRGLVPALGDGWAHLDGPTGMQIPEQVATAVSSALRAPVSRPGGVFPASKRGGAIVEAARRAIADLVGADPKGVVLGPGPAPLIQRLADALSADWALGDEVVVSRLDDLANVAPWERAAQRAGGRLRTAEIDVETCELPSWQFDELLGERTRVVAVTAACPAIGVRTEVAAIARKVHALPHRSTGVEPLMVVDASAAAPYLPLDLETMGADVMVLSAAAWGGPPVGALVFRTPDLLDRLPAASLDSSARGPERLELGDAPWALLAGLVASVDYLADLDDTAEGPRRDRVLTSMSSVRAHQDELTAYLVSELRFLPGVMVIGDPPRRIPVVAFTVAGRTAREVAERVAEHGVCVVTDTGDTGALEVLGGAEVGGVVRVGLAHYTTRAEIDTLVSALARL</sequence>
<dbReference type="AlphaFoldDB" id="A0A2U1FBE3"/>
<name>A0A2U1FBE3_9PSEU</name>
<dbReference type="Gene3D" id="3.40.640.10">
    <property type="entry name" value="Type I PLP-dependent aspartate aminotransferase-like (Major domain)"/>
    <property type="match status" value="1"/>
</dbReference>